<evidence type="ECO:0000313" key="2">
    <source>
        <dbReference type="EMBL" id="JAR87434.1"/>
    </source>
</evidence>
<accession>A0A147B9K4</accession>
<reference evidence="2" key="1">
    <citation type="submission" date="2016-03" db="EMBL/GenBank/DDBJ databases">
        <title>Gut transcriptome analysis on engorged females of Ornithodoros mimon (Acari: Argasidae) and phylogenetic inferences of soft ticks.</title>
        <authorList>
            <person name="Landulfo G.A."/>
            <person name="Giovanni D."/>
            <person name="Carvalho E."/>
            <person name="Junqueira-de-Azevedo I."/>
            <person name="Patane J."/>
            <person name="Mendoca R."/>
            <person name="Barros-Battesti D."/>
        </authorList>
    </citation>
    <scope>NUCLEOTIDE SEQUENCE</scope>
    <source>
        <strain evidence="2">Females</strain>
        <tissue evidence="2">Gut</tissue>
    </source>
</reference>
<feature type="region of interest" description="Disordered" evidence="1">
    <location>
        <begin position="159"/>
        <end position="204"/>
    </location>
</feature>
<feature type="compositionally biased region" description="Basic and acidic residues" evidence="1">
    <location>
        <begin position="68"/>
        <end position="78"/>
    </location>
</feature>
<name>A0A147B9K4_9ACAR</name>
<evidence type="ECO:0000256" key="1">
    <source>
        <dbReference type="SAM" id="MobiDB-lite"/>
    </source>
</evidence>
<organism evidence="2">
    <name type="scientific">Alectorobius mimon</name>
    <dbReference type="NCBI Taxonomy" id="360319"/>
    <lineage>
        <taxon>Eukaryota</taxon>
        <taxon>Metazoa</taxon>
        <taxon>Ecdysozoa</taxon>
        <taxon>Arthropoda</taxon>
        <taxon>Chelicerata</taxon>
        <taxon>Arachnida</taxon>
        <taxon>Acari</taxon>
        <taxon>Parasitiformes</taxon>
        <taxon>Ixodida</taxon>
        <taxon>Ixodoidea</taxon>
        <taxon>Argasidae</taxon>
        <taxon>Ornithodorinae</taxon>
        <taxon>Alectorobius</taxon>
    </lineage>
</organism>
<feature type="compositionally biased region" description="Basic and acidic residues" evidence="1">
    <location>
        <begin position="131"/>
        <end position="147"/>
    </location>
</feature>
<feature type="region of interest" description="Disordered" evidence="1">
    <location>
        <begin position="68"/>
        <end position="99"/>
    </location>
</feature>
<feature type="region of interest" description="Disordered" evidence="1">
    <location>
        <begin position="246"/>
        <end position="283"/>
    </location>
</feature>
<sequence>VFDNVSASDTNNDRSAGRYYAEQDDALYDRAPTVPEFVQKIPRIRLSQADGPTPAGTQHANGVINKGFQHDEREPPRDHRAHPTKPSDGQRGQADPRYVDDKVIYVKRHAMRDPRDYAVVDLRPKHHRRSRSEGRYVEENTEDRRSYHEDLRGQHLNAAYQGDDDDLPEPPVELRGLSRSDGKDRKSRPLSGYSFREGFGYGPGPRGYNVPSPLTRPRSVVGHPDHVGSSLTREESLVRRLSARYEDNEGLRSGPAPTGGVPAIGPASIRRVPARQIPTSHYY</sequence>
<proteinExistence type="predicted"/>
<dbReference type="EMBL" id="GEIB01000442">
    <property type="protein sequence ID" value="JAR87434.1"/>
    <property type="molecule type" value="Transcribed_RNA"/>
</dbReference>
<feature type="region of interest" description="Disordered" evidence="1">
    <location>
        <begin position="116"/>
        <end position="147"/>
    </location>
</feature>
<protein>
    <submittedName>
        <fullName evidence="2">Uncharacterized protein</fullName>
    </submittedName>
</protein>
<dbReference type="AlphaFoldDB" id="A0A147B9K4"/>
<feature type="non-terminal residue" evidence="2">
    <location>
        <position position="1"/>
    </location>
</feature>